<evidence type="ECO:0000313" key="3">
    <source>
        <dbReference type="Proteomes" id="UP001469749"/>
    </source>
</evidence>
<feature type="transmembrane region" description="Helical" evidence="1">
    <location>
        <begin position="265"/>
        <end position="287"/>
    </location>
</feature>
<reference evidence="2 3" key="1">
    <citation type="submission" date="2024-03" db="EMBL/GenBank/DDBJ databases">
        <title>Human intestinal bacterial collection.</title>
        <authorList>
            <person name="Pauvert C."/>
            <person name="Hitch T.C.A."/>
            <person name="Clavel T."/>
        </authorList>
    </citation>
    <scope>NUCLEOTIDE SEQUENCE [LARGE SCALE GENOMIC DNA]</scope>
    <source>
        <strain evidence="2 3">CLA-AA-H190</strain>
    </source>
</reference>
<organism evidence="2 3">
    <name type="scientific">Coprococcus intestinihominis</name>
    <dbReference type="NCBI Taxonomy" id="3133154"/>
    <lineage>
        <taxon>Bacteria</taxon>
        <taxon>Bacillati</taxon>
        <taxon>Bacillota</taxon>
        <taxon>Clostridia</taxon>
        <taxon>Lachnospirales</taxon>
        <taxon>Lachnospiraceae</taxon>
        <taxon>Coprococcus</taxon>
    </lineage>
</organism>
<evidence type="ECO:0008006" key="4">
    <source>
        <dbReference type="Google" id="ProtNLM"/>
    </source>
</evidence>
<comment type="caution">
    <text evidence="2">The sequence shown here is derived from an EMBL/GenBank/DDBJ whole genome shotgun (WGS) entry which is preliminary data.</text>
</comment>
<dbReference type="Proteomes" id="UP001469749">
    <property type="component" value="Unassembled WGS sequence"/>
</dbReference>
<keyword evidence="1" id="KW-0812">Transmembrane</keyword>
<feature type="transmembrane region" description="Helical" evidence="1">
    <location>
        <begin position="175"/>
        <end position="195"/>
    </location>
</feature>
<keyword evidence="1" id="KW-1133">Transmembrane helix</keyword>
<keyword evidence="3" id="KW-1185">Reference proteome</keyword>
<feature type="transmembrane region" description="Helical" evidence="1">
    <location>
        <begin position="23"/>
        <end position="40"/>
    </location>
</feature>
<feature type="transmembrane region" description="Helical" evidence="1">
    <location>
        <begin position="60"/>
        <end position="82"/>
    </location>
</feature>
<dbReference type="EMBL" id="JBBMEK010000195">
    <property type="protein sequence ID" value="MEQ2366041.1"/>
    <property type="molecule type" value="Genomic_DNA"/>
</dbReference>
<dbReference type="RefSeq" id="WP_349085682.1">
    <property type="nucleotide sequence ID" value="NZ_JBBMEK010000195.1"/>
</dbReference>
<protein>
    <recommendedName>
        <fullName evidence="4">ABC-2 family transporter protein</fullName>
    </recommendedName>
</protein>
<feature type="transmembrane region" description="Helical" evidence="1">
    <location>
        <begin position="201"/>
        <end position="218"/>
    </location>
</feature>
<gene>
    <name evidence="2" type="ORF">WMO25_13265</name>
</gene>
<evidence type="ECO:0000313" key="2">
    <source>
        <dbReference type="EMBL" id="MEQ2366041.1"/>
    </source>
</evidence>
<sequence length="300" mass="33872">MWYKGKMVLSVASYNFLRWHKNARVVTAFLLDFILCYLLTDKAVQFALERDTTMQIFEAFIWTFGDSNAILLVSLLLLILFADMPFITTATPFYLMRTTRRVWVVGQMVYVALATLLFMVFTLFSTVVLTMQNAFAGNRWSRTAAALAYSGSGKELNLPSAVKAIEMSRPWQSMLWVLALMLLYTLVMVLVMLLFNIWKGQISGIAAVISFSCYGLLLNPDNIKKVLHLPDQLSYKARVLVGWISPLNQATFYMHNFGYDKLPTLGQTVAIGLALLAVLLILTICAIRRYAFSFSGTEGK</sequence>
<keyword evidence="1" id="KW-0472">Membrane</keyword>
<name>A0ABV1B7W3_9FIRM</name>
<feature type="transmembrane region" description="Helical" evidence="1">
    <location>
        <begin position="102"/>
        <end position="129"/>
    </location>
</feature>
<accession>A0ABV1B7W3</accession>
<evidence type="ECO:0000256" key="1">
    <source>
        <dbReference type="SAM" id="Phobius"/>
    </source>
</evidence>
<proteinExistence type="predicted"/>